<dbReference type="EMBL" id="FWZD01000065">
    <property type="protein sequence ID" value="SME31135.1"/>
    <property type="molecule type" value="Genomic_DNA"/>
</dbReference>
<feature type="transmembrane region" description="Helical" evidence="1">
    <location>
        <begin position="26"/>
        <end position="44"/>
    </location>
</feature>
<sequence length="108" mass="11917">MELRTTADGNSYIIEVEKKKASKKGIIARSLTLLTGSFFILLGIVLSITIIGAIVGIPLIIFGLPFVFASLGYQRVECPNCNRKQTVKKGIGNFKCHSCEKNTLIEWK</sequence>
<evidence type="ECO:0000256" key="1">
    <source>
        <dbReference type="SAM" id="Phobius"/>
    </source>
</evidence>
<name>A0A1Y6AF91_9BACI</name>
<accession>A0A1Y6AF91</accession>
<keyword evidence="1" id="KW-0812">Transmembrane</keyword>
<dbReference type="RefSeq" id="WP_088029232.1">
    <property type="nucleotide sequence ID" value="NZ_FWZD01000065.1"/>
</dbReference>
<dbReference type="InterPro" id="IPR035287">
    <property type="entry name" value="DUF5362"/>
</dbReference>
<dbReference type="Pfam" id="PF17319">
    <property type="entry name" value="DUF5362"/>
    <property type="match status" value="1"/>
</dbReference>
<protein>
    <submittedName>
        <fullName evidence="2">Uncharacterized protein</fullName>
    </submittedName>
</protein>
<evidence type="ECO:0000313" key="2">
    <source>
        <dbReference type="EMBL" id="SME31135.1"/>
    </source>
</evidence>
<proteinExistence type="predicted"/>
<feature type="transmembrane region" description="Helical" evidence="1">
    <location>
        <begin position="50"/>
        <end position="73"/>
    </location>
</feature>
<reference evidence="3" key="1">
    <citation type="submission" date="2017-04" db="EMBL/GenBank/DDBJ databases">
        <authorList>
            <person name="Criscuolo A."/>
        </authorList>
    </citation>
    <scope>NUCLEOTIDE SEQUENCE [LARGE SCALE GENOMIC DNA]</scope>
</reference>
<gene>
    <name evidence="2" type="ORF">BACERE00185_04127</name>
</gene>
<keyword evidence="1" id="KW-0472">Membrane</keyword>
<dbReference type="AlphaFoldDB" id="A0A1Y6AF91"/>
<evidence type="ECO:0000313" key="3">
    <source>
        <dbReference type="Proteomes" id="UP000194439"/>
    </source>
</evidence>
<organism evidence="2 3">
    <name type="scientific">Bacillus mobilis</name>
    <dbReference type="NCBI Taxonomy" id="2026190"/>
    <lineage>
        <taxon>Bacteria</taxon>
        <taxon>Bacillati</taxon>
        <taxon>Bacillota</taxon>
        <taxon>Bacilli</taxon>
        <taxon>Bacillales</taxon>
        <taxon>Bacillaceae</taxon>
        <taxon>Bacillus</taxon>
        <taxon>Bacillus cereus group</taxon>
    </lineage>
</organism>
<dbReference type="Proteomes" id="UP000194439">
    <property type="component" value="Unassembled WGS sequence"/>
</dbReference>
<keyword evidence="1" id="KW-1133">Transmembrane helix</keyword>